<organism evidence="5 6">
    <name type="scientific">Xanthobacter agilis</name>
    <dbReference type="NCBI Taxonomy" id="47492"/>
    <lineage>
        <taxon>Bacteria</taxon>
        <taxon>Pseudomonadati</taxon>
        <taxon>Pseudomonadota</taxon>
        <taxon>Alphaproteobacteria</taxon>
        <taxon>Hyphomicrobiales</taxon>
        <taxon>Xanthobacteraceae</taxon>
        <taxon>Xanthobacter</taxon>
    </lineage>
</organism>
<gene>
    <name evidence="5" type="ORF">QOZ94_000945</name>
</gene>
<evidence type="ECO:0000259" key="4">
    <source>
        <dbReference type="PROSITE" id="PS01124"/>
    </source>
</evidence>
<keyword evidence="3" id="KW-0804">Transcription</keyword>
<keyword evidence="1" id="KW-0805">Transcription regulation</keyword>
<proteinExistence type="predicted"/>
<feature type="domain" description="HTH araC/xylS-type" evidence="4">
    <location>
        <begin position="155"/>
        <end position="252"/>
    </location>
</feature>
<dbReference type="Proteomes" id="UP001241747">
    <property type="component" value="Unassembled WGS sequence"/>
</dbReference>
<dbReference type="SUPFAM" id="SSF46689">
    <property type="entry name" value="Homeodomain-like"/>
    <property type="match status" value="1"/>
</dbReference>
<dbReference type="InterPro" id="IPR003313">
    <property type="entry name" value="AraC-bd"/>
</dbReference>
<evidence type="ECO:0000256" key="3">
    <source>
        <dbReference type="ARBA" id="ARBA00023163"/>
    </source>
</evidence>
<dbReference type="PANTHER" id="PTHR11019:SF159">
    <property type="entry name" value="TRANSCRIPTIONAL REGULATOR-RELATED"/>
    <property type="match status" value="1"/>
</dbReference>
<comment type="caution">
    <text evidence="5">The sequence shown here is derived from an EMBL/GenBank/DDBJ whole genome shotgun (WGS) entry which is preliminary data.</text>
</comment>
<dbReference type="EMBL" id="JAUSVY010000002">
    <property type="protein sequence ID" value="MDQ0504171.1"/>
    <property type="molecule type" value="Genomic_DNA"/>
</dbReference>
<dbReference type="InterPro" id="IPR014710">
    <property type="entry name" value="RmlC-like_jellyroll"/>
</dbReference>
<evidence type="ECO:0000256" key="1">
    <source>
        <dbReference type="ARBA" id="ARBA00023015"/>
    </source>
</evidence>
<reference evidence="5 6" key="1">
    <citation type="submission" date="2023-07" db="EMBL/GenBank/DDBJ databases">
        <title>Genomic Encyclopedia of Type Strains, Phase IV (KMG-IV): sequencing the most valuable type-strain genomes for metagenomic binning, comparative biology and taxonomic classification.</title>
        <authorList>
            <person name="Goeker M."/>
        </authorList>
    </citation>
    <scope>NUCLEOTIDE SEQUENCE [LARGE SCALE GENOMIC DNA]</scope>
    <source>
        <strain evidence="5 6">DSM 3770</strain>
    </source>
</reference>
<dbReference type="InterPro" id="IPR018060">
    <property type="entry name" value="HTH_AraC"/>
</dbReference>
<dbReference type="SMART" id="SM00342">
    <property type="entry name" value="HTH_ARAC"/>
    <property type="match status" value="1"/>
</dbReference>
<keyword evidence="6" id="KW-1185">Reference proteome</keyword>
<evidence type="ECO:0000256" key="2">
    <source>
        <dbReference type="ARBA" id="ARBA00023125"/>
    </source>
</evidence>
<dbReference type="InterPro" id="IPR009057">
    <property type="entry name" value="Homeodomain-like_sf"/>
</dbReference>
<keyword evidence="2" id="KW-0238">DNA-binding</keyword>
<protein>
    <submittedName>
        <fullName evidence="5">AraC-like DNA-binding protein</fullName>
    </submittedName>
</protein>
<name>A0ABU0LAL1_XANAG</name>
<dbReference type="InterPro" id="IPR011051">
    <property type="entry name" value="RmlC_Cupin_sf"/>
</dbReference>
<dbReference type="PROSITE" id="PS01124">
    <property type="entry name" value="HTH_ARAC_FAMILY_2"/>
    <property type="match status" value="1"/>
</dbReference>
<sequence length="255" mass="28129">MTPANGQPRPAVIAVARDYPNGWMVGPHCHADGQFIHATEGVMEIRAAHRLWLVPPGRAVWTPPRMVHEMRGRGVVSLRTLYIAPDSICSRSSQFPAGYAVTPLLRELILRAIRDQERDDAIERRARLLAVLLDELTDLPDDELSLTMPSDIRLARACQTILANPGSEHRIADLAVLAGASVRTLVRLAREELGCTLSVWRQQACILAAVPMLIAGETVMQTAQALGYETPSAFAAMFRRLLGTNPRDYVAKRPK</sequence>
<dbReference type="Pfam" id="PF12833">
    <property type="entry name" value="HTH_18"/>
    <property type="match status" value="1"/>
</dbReference>
<dbReference type="Gene3D" id="1.10.10.60">
    <property type="entry name" value="Homeodomain-like"/>
    <property type="match status" value="1"/>
</dbReference>
<evidence type="ECO:0000313" key="6">
    <source>
        <dbReference type="Proteomes" id="UP001241747"/>
    </source>
</evidence>
<dbReference type="RefSeq" id="WP_237347139.1">
    <property type="nucleotide sequence ID" value="NZ_JABWGX010000028.1"/>
</dbReference>
<dbReference type="Gene3D" id="2.60.120.10">
    <property type="entry name" value="Jelly Rolls"/>
    <property type="match status" value="1"/>
</dbReference>
<evidence type="ECO:0000313" key="5">
    <source>
        <dbReference type="EMBL" id="MDQ0504171.1"/>
    </source>
</evidence>
<dbReference type="CDD" id="cd06124">
    <property type="entry name" value="cupin_NimR-like_N"/>
    <property type="match status" value="1"/>
</dbReference>
<dbReference type="SUPFAM" id="SSF51182">
    <property type="entry name" value="RmlC-like cupins"/>
    <property type="match status" value="1"/>
</dbReference>
<accession>A0ABU0LAL1</accession>
<dbReference type="Pfam" id="PF02311">
    <property type="entry name" value="AraC_binding"/>
    <property type="match status" value="1"/>
</dbReference>
<dbReference type="PANTHER" id="PTHR11019">
    <property type="entry name" value="HTH-TYPE TRANSCRIPTIONAL REGULATOR NIMR"/>
    <property type="match status" value="1"/>
</dbReference>